<comment type="caution">
    <text evidence="5">The sequence shown here is derived from an EMBL/GenBank/DDBJ whole genome shotgun (WGS) entry which is preliminary data.</text>
</comment>
<dbReference type="Proteomes" id="UP000637628">
    <property type="component" value="Unassembled WGS sequence"/>
</dbReference>
<dbReference type="PANTHER" id="PTHR37313">
    <property type="entry name" value="UPF0749 PROTEIN RV1825"/>
    <property type="match status" value="1"/>
</dbReference>
<sequence>MTTPEPDNSEMSEEIAEKPAKRVYPADFLTELFRNPLEPGYAAAAARKAVEGEPTGTRKWVTSGVSTVVLIALGFLFVVAYQQTIADEPARTTARATLIDQVQKRREETVRLQDRADQLNDEVSGLRERELGGATVARLRDLEAATGLAAVKGSGAKITLGDGPTPINAVTGERNTVARVKDTDLQLATNALWSLGAEAITINGQRLTATSTIRQAGEAILVDFRPVTTPYEVIAIGPDDIGEDFEDGYAGRFFQQLSAKYGMSFSARKAKDVTLPAATELKLRMAEPSTPPPAPSGSSFASGSASAGPEPSEGGR</sequence>
<accession>A0ABQ3YTT8</accession>
<keyword evidence="2" id="KW-0175">Coiled coil</keyword>
<reference evidence="5 6" key="1">
    <citation type="submission" date="2021-01" db="EMBL/GenBank/DDBJ databases">
        <title>Whole genome shotgun sequence of Actinoplanes durhamensis NBRC 14914.</title>
        <authorList>
            <person name="Komaki H."/>
            <person name="Tamura T."/>
        </authorList>
    </citation>
    <scope>NUCLEOTIDE SEQUENCE [LARGE SCALE GENOMIC DNA]</scope>
    <source>
        <strain evidence="5 6">NBRC 14914</strain>
    </source>
</reference>
<dbReference type="Pfam" id="PF05949">
    <property type="entry name" value="DUF881"/>
    <property type="match status" value="1"/>
</dbReference>
<name>A0ABQ3YTT8_9ACTN</name>
<feature type="transmembrane region" description="Helical" evidence="4">
    <location>
        <begin position="60"/>
        <end position="81"/>
    </location>
</feature>
<dbReference type="Gene3D" id="3.30.70.1880">
    <property type="entry name" value="Protein of unknown function DUF881"/>
    <property type="match status" value="1"/>
</dbReference>
<evidence type="ECO:0000256" key="4">
    <source>
        <dbReference type="SAM" id="Phobius"/>
    </source>
</evidence>
<keyword evidence="6" id="KW-1185">Reference proteome</keyword>
<proteinExistence type="inferred from homology"/>
<dbReference type="PANTHER" id="PTHR37313:SF1">
    <property type="entry name" value="UPF0749 PROTEIN RV1823"/>
    <property type="match status" value="1"/>
</dbReference>
<evidence type="ECO:0000256" key="2">
    <source>
        <dbReference type="SAM" id="Coils"/>
    </source>
</evidence>
<organism evidence="5 6">
    <name type="scientific">Paractinoplanes durhamensis</name>
    <dbReference type="NCBI Taxonomy" id="113563"/>
    <lineage>
        <taxon>Bacteria</taxon>
        <taxon>Bacillati</taxon>
        <taxon>Actinomycetota</taxon>
        <taxon>Actinomycetes</taxon>
        <taxon>Micromonosporales</taxon>
        <taxon>Micromonosporaceae</taxon>
        <taxon>Paractinoplanes</taxon>
    </lineage>
</organism>
<keyword evidence="4" id="KW-0812">Transmembrane</keyword>
<evidence type="ECO:0008006" key="7">
    <source>
        <dbReference type="Google" id="ProtNLM"/>
    </source>
</evidence>
<protein>
    <recommendedName>
        <fullName evidence="7">DUF881 domain-containing protein</fullName>
    </recommendedName>
</protein>
<comment type="similarity">
    <text evidence="1">Belongs to the UPF0749 family.</text>
</comment>
<feature type="coiled-coil region" evidence="2">
    <location>
        <begin position="102"/>
        <end position="129"/>
    </location>
</feature>
<evidence type="ECO:0000256" key="3">
    <source>
        <dbReference type="SAM" id="MobiDB-lite"/>
    </source>
</evidence>
<feature type="region of interest" description="Disordered" evidence="3">
    <location>
        <begin position="284"/>
        <end position="316"/>
    </location>
</feature>
<dbReference type="InterPro" id="IPR010273">
    <property type="entry name" value="DUF881"/>
</dbReference>
<keyword evidence="4" id="KW-1133">Transmembrane helix</keyword>
<feature type="compositionally biased region" description="Low complexity" evidence="3">
    <location>
        <begin position="296"/>
        <end position="316"/>
    </location>
</feature>
<evidence type="ECO:0000256" key="1">
    <source>
        <dbReference type="ARBA" id="ARBA00009108"/>
    </source>
</evidence>
<evidence type="ECO:0000313" key="6">
    <source>
        <dbReference type="Proteomes" id="UP000637628"/>
    </source>
</evidence>
<dbReference type="RefSeq" id="WP_239132309.1">
    <property type="nucleotide sequence ID" value="NZ_BAAATX010000003.1"/>
</dbReference>
<gene>
    <name evidence="5" type="ORF">Adu01nite_23290</name>
</gene>
<evidence type="ECO:0000313" key="5">
    <source>
        <dbReference type="EMBL" id="GIE00979.1"/>
    </source>
</evidence>
<keyword evidence="4" id="KW-0472">Membrane</keyword>
<dbReference type="EMBL" id="BOML01000019">
    <property type="protein sequence ID" value="GIE00979.1"/>
    <property type="molecule type" value="Genomic_DNA"/>
</dbReference>